<keyword evidence="4 8" id="KW-1133">Transmembrane helix</keyword>
<evidence type="ECO:0000256" key="7">
    <source>
        <dbReference type="ARBA" id="ARBA00023180"/>
    </source>
</evidence>
<dbReference type="EMBL" id="JAVRBK010000004">
    <property type="protein sequence ID" value="KAK5645244.1"/>
    <property type="molecule type" value="Genomic_DNA"/>
</dbReference>
<gene>
    <name evidence="10" type="ORF">RI129_006544</name>
</gene>
<name>A0AAN7VK89_9COLE</name>
<proteinExistence type="predicted"/>
<dbReference type="Gene3D" id="1.10.287.70">
    <property type="match status" value="1"/>
</dbReference>
<feature type="signal peptide" evidence="9">
    <location>
        <begin position="1"/>
        <end position="21"/>
    </location>
</feature>
<keyword evidence="5 8" id="KW-0472">Membrane</keyword>
<evidence type="ECO:0000256" key="5">
    <source>
        <dbReference type="ARBA" id="ARBA00023136"/>
    </source>
</evidence>
<organism evidence="10 11">
    <name type="scientific">Pyrocoelia pectoralis</name>
    <dbReference type="NCBI Taxonomy" id="417401"/>
    <lineage>
        <taxon>Eukaryota</taxon>
        <taxon>Metazoa</taxon>
        <taxon>Ecdysozoa</taxon>
        <taxon>Arthropoda</taxon>
        <taxon>Hexapoda</taxon>
        <taxon>Insecta</taxon>
        <taxon>Pterygota</taxon>
        <taxon>Neoptera</taxon>
        <taxon>Endopterygota</taxon>
        <taxon>Coleoptera</taxon>
        <taxon>Polyphaga</taxon>
        <taxon>Elateriformia</taxon>
        <taxon>Elateroidea</taxon>
        <taxon>Lampyridae</taxon>
        <taxon>Lampyrinae</taxon>
        <taxon>Pyrocoelia</taxon>
    </lineage>
</organism>
<keyword evidence="11" id="KW-1185">Reference proteome</keyword>
<evidence type="ECO:0000256" key="1">
    <source>
        <dbReference type="ARBA" id="ARBA00004651"/>
    </source>
</evidence>
<keyword evidence="7" id="KW-0325">Glycoprotein</keyword>
<keyword evidence="6" id="KW-0675">Receptor</keyword>
<keyword evidence="9" id="KW-0732">Signal</keyword>
<dbReference type="InterPro" id="IPR052192">
    <property type="entry name" value="Insect_Ionotropic_Sensory_Rcpt"/>
</dbReference>
<evidence type="ECO:0000256" key="3">
    <source>
        <dbReference type="ARBA" id="ARBA00022692"/>
    </source>
</evidence>
<evidence type="ECO:0000256" key="6">
    <source>
        <dbReference type="ARBA" id="ARBA00023170"/>
    </source>
</evidence>
<evidence type="ECO:0000313" key="11">
    <source>
        <dbReference type="Proteomes" id="UP001329430"/>
    </source>
</evidence>
<evidence type="ECO:0000256" key="9">
    <source>
        <dbReference type="SAM" id="SignalP"/>
    </source>
</evidence>
<dbReference type="AlphaFoldDB" id="A0AAN7VK89"/>
<accession>A0AAN7VK89</accession>
<dbReference type="GO" id="GO:0005886">
    <property type="term" value="C:plasma membrane"/>
    <property type="evidence" value="ECO:0007669"/>
    <property type="project" value="UniProtKB-SubCell"/>
</dbReference>
<feature type="transmembrane region" description="Helical" evidence="8">
    <location>
        <begin position="314"/>
        <end position="335"/>
    </location>
</feature>
<sequence>MKLSIFVGWICVQMLSTQCDAFLNYLNASDADVSTKVCIQKTINHLFSYEDTLSLILDNDICEDAIFEMNTTRPYISLNLDTVEGIQLQYEGQFIICPEDVFALNRTIDRLQYQAKKYSRGLGNSKMLVITNTTDASFIFEMFWTYGVNNVIILIYGQGILKLCMCDRYSPENACGETAKLMIYQNCEEQVTFSFTNVIRQMNKCPITFMYPEKSIFIKEKSFPAALYILYVIQELSNRRNATFQRGMYKHPSEFMIYASTSKTNVAMSCTTKRKPLLCTVTEPLDIEDMVWFVPKAEQISNLNAFFQVFSCNVWVAVALTLICASLTWFVIISWNGRFTFTFEKLGLAFINIWSLTICGCIAQFPRSFALRITLLSYLIYVIHIQCALTSNMATILTTPRYGFQIRNLEDLAESGLPIYLLETLKINFEQYGTNHTLYTRFQKQLHYIPRLGVQAFFGRAECMCYKRS</sequence>
<keyword evidence="2" id="KW-1003">Cell membrane</keyword>
<feature type="transmembrane region" description="Helical" evidence="8">
    <location>
        <begin position="347"/>
        <end position="366"/>
    </location>
</feature>
<comment type="subcellular location">
    <subcellularLocation>
        <location evidence="1">Cell membrane</location>
        <topology evidence="1">Multi-pass membrane protein</topology>
    </subcellularLocation>
</comment>
<evidence type="ECO:0000256" key="8">
    <source>
        <dbReference type="SAM" id="Phobius"/>
    </source>
</evidence>
<dbReference type="PANTHER" id="PTHR42643:SF24">
    <property type="entry name" value="IONOTROPIC RECEPTOR 60A"/>
    <property type="match status" value="1"/>
</dbReference>
<evidence type="ECO:0000256" key="4">
    <source>
        <dbReference type="ARBA" id="ARBA00022989"/>
    </source>
</evidence>
<evidence type="ECO:0000256" key="2">
    <source>
        <dbReference type="ARBA" id="ARBA00022475"/>
    </source>
</evidence>
<protein>
    <submittedName>
        <fullName evidence="10">Uncharacterized protein</fullName>
    </submittedName>
</protein>
<feature type="transmembrane region" description="Helical" evidence="8">
    <location>
        <begin position="378"/>
        <end position="397"/>
    </location>
</feature>
<dbReference type="PANTHER" id="PTHR42643">
    <property type="entry name" value="IONOTROPIC RECEPTOR 20A-RELATED"/>
    <property type="match status" value="1"/>
</dbReference>
<reference evidence="10 11" key="1">
    <citation type="journal article" date="2024" name="Insects">
        <title>An Improved Chromosome-Level Genome Assembly of the Firefly Pyrocoelia pectoralis.</title>
        <authorList>
            <person name="Fu X."/>
            <person name="Meyer-Rochow V.B."/>
            <person name="Ballantyne L."/>
            <person name="Zhu X."/>
        </authorList>
    </citation>
    <scope>NUCLEOTIDE SEQUENCE [LARGE SCALE GENOMIC DNA]</scope>
    <source>
        <strain evidence="10">XCY_ONT2</strain>
    </source>
</reference>
<dbReference type="Proteomes" id="UP001329430">
    <property type="component" value="Chromosome 4"/>
</dbReference>
<feature type="chain" id="PRO_5042883643" evidence="9">
    <location>
        <begin position="22"/>
        <end position="469"/>
    </location>
</feature>
<keyword evidence="3 8" id="KW-0812">Transmembrane</keyword>
<comment type="caution">
    <text evidence="10">The sequence shown here is derived from an EMBL/GenBank/DDBJ whole genome shotgun (WGS) entry which is preliminary data.</text>
</comment>
<evidence type="ECO:0000313" key="10">
    <source>
        <dbReference type="EMBL" id="KAK5645244.1"/>
    </source>
</evidence>